<name>A0A1G2C6X7_9BACT</name>
<organism evidence="1 2">
    <name type="scientific">Candidatus Liptonbacteria bacterium GWB1_49_6</name>
    <dbReference type="NCBI Taxonomy" id="1798644"/>
    <lineage>
        <taxon>Bacteria</taxon>
        <taxon>Candidatus Liptoniibacteriota</taxon>
    </lineage>
</organism>
<dbReference type="EMBL" id="MHKU01000034">
    <property type="protein sequence ID" value="OGY96380.1"/>
    <property type="molecule type" value="Genomic_DNA"/>
</dbReference>
<gene>
    <name evidence="1" type="ORF">A2122_01405</name>
</gene>
<reference evidence="1 2" key="1">
    <citation type="journal article" date="2016" name="Nat. Commun.">
        <title>Thousands of microbial genomes shed light on interconnected biogeochemical processes in an aquifer system.</title>
        <authorList>
            <person name="Anantharaman K."/>
            <person name="Brown C.T."/>
            <person name="Hug L.A."/>
            <person name="Sharon I."/>
            <person name="Castelle C.J."/>
            <person name="Probst A.J."/>
            <person name="Thomas B.C."/>
            <person name="Singh A."/>
            <person name="Wilkins M.J."/>
            <person name="Karaoz U."/>
            <person name="Brodie E.L."/>
            <person name="Williams K.H."/>
            <person name="Hubbard S.S."/>
            <person name="Banfield J.F."/>
        </authorList>
    </citation>
    <scope>NUCLEOTIDE SEQUENCE [LARGE SCALE GENOMIC DNA]</scope>
</reference>
<sequence length="117" mass="13547">MLHKLTDGQKKLWLLLVQTKKEQARLDLQIRHTEFEFMDVPEPPLIIEGLKDQYARASIKRHAVNVILFASLGYEFENLRKSNDQNTFREGGLIVMEKKLPSPPTAVLLIHVEEDPQ</sequence>
<dbReference type="AlphaFoldDB" id="A0A1G2C6X7"/>
<protein>
    <submittedName>
        <fullName evidence="1">Uncharacterized protein</fullName>
    </submittedName>
</protein>
<proteinExistence type="predicted"/>
<evidence type="ECO:0000313" key="2">
    <source>
        <dbReference type="Proteomes" id="UP000176648"/>
    </source>
</evidence>
<accession>A0A1G2C6X7</accession>
<dbReference type="Proteomes" id="UP000176648">
    <property type="component" value="Unassembled WGS sequence"/>
</dbReference>
<evidence type="ECO:0000313" key="1">
    <source>
        <dbReference type="EMBL" id="OGY96380.1"/>
    </source>
</evidence>
<comment type="caution">
    <text evidence="1">The sequence shown here is derived from an EMBL/GenBank/DDBJ whole genome shotgun (WGS) entry which is preliminary data.</text>
</comment>